<comment type="similarity">
    <text evidence="1">Belongs to the zinc-containing alcohol dehydrogenase family.</text>
</comment>
<dbReference type="SUPFAM" id="SSF51735">
    <property type="entry name" value="NAD(P)-binding Rossmann-fold domains"/>
    <property type="match status" value="1"/>
</dbReference>
<name>A0AAE0I7R3_9PEZI</name>
<protein>
    <submittedName>
        <fullName evidence="4">Alcohol dehydrogenase</fullName>
    </submittedName>
</protein>
<dbReference type="InterPro" id="IPR013154">
    <property type="entry name" value="ADH-like_N"/>
</dbReference>
<dbReference type="InterPro" id="IPR047122">
    <property type="entry name" value="Trans-enoyl_RdTase-like"/>
</dbReference>
<dbReference type="Pfam" id="PF08240">
    <property type="entry name" value="ADH_N"/>
    <property type="match status" value="1"/>
</dbReference>
<feature type="domain" description="Enoyl reductase (ER)" evidence="3">
    <location>
        <begin position="52"/>
        <end position="377"/>
    </location>
</feature>
<evidence type="ECO:0000313" key="5">
    <source>
        <dbReference type="Proteomes" id="UP001286456"/>
    </source>
</evidence>
<evidence type="ECO:0000256" key="2">
    <source>
        <dbReference type="ARBA" id="ARBA00023002"/>
    </source>
</evidence>
<dbReference type="EMBL" id="JAUEPO010000006">
    <property type="protein sequence ID" value="KAK3320143.1"/>
    <property type="molecule type" value="Genomic_DNA"/>
</dbReference>
<dbReference type="SMART" id="SM00829">
    <property type="entry name" value="PKS_ER"/>
    <property type="match status" value="1"/>
</dbReference>
<dbReference type="AlphaFoldDB" id="A0AAE0I7R3"/>
<keyword evidence="5" id="KW-1185">Reference proteome</keyword>
<dbReference type="InterPro" id="IPR036291">
    <property type="entry name" value="NAD(P)-bd_dom_sf"/>
</dbReference>
<gene>
    <name evidence="4" type="ORF">B0T19DRAFT_433950</name>
</gene>
<reference evidence="4" key="1">
    <citation type="journal article" date="2023" name="Mol. Phylogenet. Evol.">
        <title>Genome-scale phylogeny and comparative genomics of the fungal order Sordariales.</title>
        <authorList>
            <person name="Hensen N."/>
            <person name="Bonometti L."/>
            <person name="Westerberg I."/>
            <person name="Brannstrom I.O."/>
            <person name="Guillou S."/>
            <person name="Cros-Aarteil S."/>
            <person name="Calhoun S."/>
            <person name="Haridas S."/>
            <person name="Kuo A."/>
            <person name="Mondo S."/>
            <person name="Pangilinan J."/>
            <person name="Riley R."/>
            <person name="LaButti K."/>
            <person name="Andreopoulos B."/>
            <person name="Lipzen A."/>
            <person name="Chen C."/>
            <person name="Yan M."/>
            <person name="Daum C."/>
            <person name="Ng V."/>
            <person name="Clum A."/>
            <person name="Steindorff A."/>
            <person name="Ohm R.A."/>
            <person name="Martin F."/>
            <person name="Silar P."/>
            <person name="Natvig D.O."/>
            <person name="Lalanne C."/>
            <person name="Gautier V."/>
            <person name="Ament-Velasquez S.L."/>
            <person name="Kruys A."/>
            <person name="Hutchinson M.I."/>
            <person name="Powell A.J."/>
            <person name="Barry K."/>
            <person name="Miller A.N."/>
            <person name="Grigoriev I.V."/>
            <person name="Debuchy R."/>
            <person name="Gladieux P."/>
            <person name="Hiltunen Thoren M."/>
            <person name="Johannesson H."/>
        </authorList>
    </citation>
    <scope>NUCLEOTIDE SEQUENCE</scope>
    <source>
        <strain evidence="4">SMH4131-1</strain>
    </source>
</reference>
<dbReference type="PANTHER" id="PTHR45348">
    <property type="entry name" value="HYPOTHETICAL OXIDOREDUCTASE (EUROFUNG)"/>
    <property type="match status" value="1"/>
</dbReference>
<dbReference type="Gene3D" id="3.40.50.720">
    <property type="entry name" value="NAD(P)-binding Rossmann-like Domain"/>
    <property type="match status" value="1"/>
</dbReference>
<keyword evidence="2" id="KW-0560">Oxidoreductase</keyword>
<dbReference type="SUPFAM" id="SSF50129">
    <property type="entry name" value="GroES-like"/>
    <property type="match status" value="1"/>
</dbReference>
<proteinExistence type="inferred from homology"/>
<sequence>MSSSSPISSSHQLHIHLHLVHIDNPQSPPVVIPTATMSSSSTQKAVAVTKVGQPVELITDRAVPEPGPHEVQLKVSIAGLNPVDYQIRDYGLFVSDLPAVIGFDVVGRVSKLGEGVTGINVGDRVVSQAASGPGNKHNALQEYALAKEGFVGIIPDSVSDDEAATLPTTVVAGVVGIFAVLQIPAPWTDAAMDFDYSGTTLLVIGGGSHTGRHAVQLAALAGIGKIVVVGGNETDLKAFGATHVLDRYGGDEVVLQRIKDVVGDDLVYALDTVNPPPGQVLALNALSSHKKGVLARLLPTGPVDESKVVGKKAGFEVKDVYGSSHANPELGKAFWARLPGFLEAGKIKASEYEVNQGLDASFVNATLDAYRAGKKVVKPNIHII</sequence>
<dbReference type="PANTHER" id="PTHR45348:SF2">
    <property type="entry name" value="ZINC-TYPE ALCOHOL DEHYDROGENASE-LIKE PROTEIN C2E1P3.01"/>
    <property type="match status" value="1"/>
</dbReference>
<reference evidence="4" key="2">
    <citation type="submission" date="2023-06" db="EMBL/GenBank/DDBJ databases">
        <authorList>
            <consortium name="Lawrence Berkeley National Laboratory"/>
            <person name="Haridas S."/>
            <person name="Hensen N."/>
            <person name="Bonometti L."/>
            <person name="Westerberg I."/>
            <person name="Brannstrom I.O."/>
            <person name="Guillou S."/>
            <person name="Cros-Aarteil S."/>
            <person name="Calhoun S."/>
            <person name="Kuo A."/>
            <person name="Mondo S."/>
            <person name="Pangilinan J."/>
            <person name="Riley R."/>
            <person name="Labutti K."/>
            <person name="Andreopoulos B."/>
            <person name="Lipzen A."/>
            <person name="Chen C."/>
            <person name="Yanf M."/>
            <person name="Daum C."/>
            <person name="Ng V."/>
            <person name="Clum A."/>
            <person name="Steindorff A."/>
            <person name="Ohm R."/>
            <person name="Martin F."/>
            <person name="Silar P."/>
            <person name="Natvig D."/>
            <person name="Lalanne C."/>
            <person name="Gautier V."/>
            <person name="Ament-Velasquez S.L."/>
            <person name="Kruys A."/>
            <person name="Hutchinson M.I."/>
            <person name="Powell A.J."/>
            <person name="Barry K."/>
            <person name="Miller A.N."/>
            <person name="Grigoriev I.V."/>
            <person name="Debuchy R."/>
            <person name="Gladieux P."/>
            <person name="Thoren M.H."/>
            <person name="Johannesson H."/>
        </authorList>
    </citation>
    <scope>NUCLEOTIDE SEQUENCE</scope>
    <source>
        <strain evidence="4">SMH4131-1</strain>
    </source>
</reference>
<dbReference type="CDD" id="cd08249">
    <property type="entry name" value="enoyl_reductase_like"/>
    <property type="match status" value="1"/>
</dbReference>
<dbReference type="Proteomes" id="UP001286456">
    <property type="component" value="Unassembled WGS sequence"/>
</dbReference>
<comment type="caution">
    <text evidence="4">The sequence shown here is derived from an EMBL/GenBank/DDBJ whole genome shotgun (WGS) entry which is preliminary data.</text>
</comment>
<dbReference type="GO" id="GO:0016651">
    <property type="term" value="F:oxidoreductase activity, acting on NAD(P)H"/>
    <property type="evidence" value="ECO:0007669"/>
    <property type="project" value="InterPro"/>
</dbReference>
<organism evidence="4 5">
    <name type="scientific">Cercophora scortea</name>
    <dbReference type="NCBI Taxonomy" id="314031"/>
    <lineage>
        <taxon>Eukaryota</taxon>
        <taxon>Fungi</taxon>
        <taxon>Dikarya</taxon>
        <taxon>Ascomycota</taxon>
        <taxon>Pezizomycotina</taxon>
        <taxon>Sordariomycetes</taxon>
        <taxon>Sordariomycetidae</taxon>
        <taxon>Sordariales</taxon>
        <taxon>Lasiosphaeriaceae</taxon>
        <taxon>Cercophora</taxon>
    </lineage>
</organism>
<dbReference type="InterPro" id="IPR020843">
    <property type="entry name" value="ER"/>
</dbReference>
<dbReference type="Gene3D" id="3.90.180.10">
    <property type="entry name" value="Medium-chain alcohol dehydrogenases, catalytic domain"/>
    <property type="match status" value="1"/>
</dbReference>
<dbReference type="InterPro" id="IPR011032">
    <property type="entry name" value="GroES-like_sf"/>
</dbReference>
<evidence type="ECO:0000259" key="3">
    <source>
        <dbReference type="SMART" id="SM00829"/>
    </source>
</evidence>
<accession>A0AAE0I7R3</accession>
<evidence type="ECO:0000256" key="1">
    <source>
        <dbReference type="ARBA" id="ARBA00008072"/>
    </source>
</evidence>
<evidence type="ECO:0000313" key="4">
    <source>
        <dbReference type="EMBL" id="KAK3320143.1"/>
    </source>
</evidence>